<comment type="caution">
    <text evidence="2">The sequence shown here is derived from an EMBL/GenBank/DDBJ whole genome shotgun (WGS) entry which is preliminary data.</text>
</comment>
<reference evidence="3" key="1">
    <citation type="journal article" date="2019" name="Curr. Biol.">
        <title>Genome Sequence of Striga asiatica Provides Insight into the Evolution of Plant Parasitism.</title>
        <authorList>
            <person name="Yoshida S."/>
            <person name="Kim S."/>
            <person name="Wafula E.K."/>
            <person name="Tanskanen J."/>
            <person name="Kim Y.M."/>
            <person name="Honaas L."/>
            <person name="Yang Z."/>
            <person name="Spallek T."/>
            <person name="Conn C.E."/>
            <person name="Ichihashi Y."/>
            <person name="Cheong K."/>
            <person name="Cui S."/>
            <person name="Der J.P."/>
            <person name="Gundlach H."/>
            <person name="Jiao Y."/>
            <person name="Hori C."/>
            <person name="Ishida J.K."/>
            <person name="Kasahara H."/>
            <person name="Kiba T."/>
            <person name="Kim M.S."/>
            <person name="Koo N."/>
            <person name="Laohavisit A."/>
            <person name="Lee Y.H."/>
            <person name="Lumba S."/>
            <person name="McCourt P."/>
            <person name="Mortimer J.C."/>
            <person name="Mutuku J.M."/>
            <person name="Nomura T."/>
            <person name="Sasaki-Sekimoto Y."/>
            <person name="Seto Y."/>
            <person name="Wang Y."/>
            <person name="Wakatake T."/>
            <person name="Sakakibara H."/>
            <person name="Demura T."/>
            <person name="Yamaguchi S."/>
            <person name="Yoneyama K."/>
            <person name="Manabe R.I."/>
            <person name="Nelson D.C."/>
            <person name="Schulman A.H."/>
            <person name="Timko M.P."/>
            <person name="dePamphilis C.W."/>
            <person name="Choi D."/>
            <person name="Shirasu K."/>
        </authorList>
    </citation>
    <scope>NUCLEOTIDE SEQUENCE [LARGE SCALE GENOMIC DNA]</scope>
    <source>
        <strain evidence="3">cv. UVA1</strain>
    </source>
</reference>
<feature type="compositionally biased region" description="Basic and acidic residues" evidence="1">
    <location>
        <begin position="12"/>
        <end position="25"/>
    </location>
</feature>
<sequence length="127" mass="14049">MAGEHRRRARRPRENERARLLGSHRGDLNADGRGIAALLFTPRRSRASRRGEKIRFRSQRGGDPVRGVAEDAVSEQINYWTASASAFTSGKASTASLRAGGVLYLFGPFSDRCVAEWKVAEMNPYGL</sequence>
<dbReference type="Proteomes" id="UP000325081">
    <property type="component" value="Unassembled WGS sequence"/>
</dbReference>
<dbReference type="EMBL" id="BKCP01011181">
    <property type="protein sequence ID" value="GER54452.1"/>
    <property type="molecule type" value="Genomic_DNA"/>
</dbReference>
<dbReference type="AlphaFoldDB" id="A0A5A7RAG1"/>
<evidence type="ECO:0000313" key="3">
    <source>
        <dbReference type="Proteomes" id="UP000325081"/>
    </source>
</evidence>
<feature type="region of interest" description="Disordered" evidence="1">
    <location>
        <begin position="1"/>
        <end position="25"/>
    </location>
</feature>
<keyword evidence="3" id="KW-1185">Reference proteome</keyword>
<name>A0A5A7RAG1_STRAF</name>
<evidence type="ECO:0000256" key="1">
    <source>
        <dbReference type="SAM" id="MobiDB-lite"/>
    </source>
</evidence>
<accession>A0A5A7RAG1</accession>
<proteinExistence type="predicted"/>
<evidence type="ECO:0000313" key="2">
    <source>
        <dbReference type="EMBL" id="GER54452.1"/>
    </source>
</evidence>
<protein>
    <submittedName>
        <fullName evidence="2">RNApolymerase 14 kDa subunit</fullName>
    </submittedName>
</protein>
<gene>
    <name evidence="2" type="ORF">STAS_32048</name>
</gene>
<feature type="compositionally biased region" description="Basic residues" evidence="1">
    <location>
        <begin position="1"/>
        <end position="11"/>
    </location>
</feature>
<organism evidence="2 3">
    <name type="scientific">Striga asiatica</name>
    <name type="common">Asiatic witchweed</name>
    <name type="synonym">Buchnera asiatica</name>
    <dbReference type="NCBI Taxonomy" id="4170"/>
    <lineage>
        <taxon>Eukaryota</taxon>
        <taxon>Viridiplantae</taxon>
        <taxon>Streptophyta</taxon>
        <taxon>Embryophyta</taxon>
        <taxon>Tracheophyta</taxon>
        <taxon>Spermatophyta</taxon>
        <taxon>Magnoliopsida</taxon>
        <taxon>eudicotyledons</taxon>
        <taxon>Gunneridae</taxon>
        <taxon>Pentapetalae</taxon>
        <taxon>asterids</taxon>
        <taxon>lamiids</taxon>
        <taxon>Lamiales</taxon>
        <taxon>Orobanchaceae</taxon>
        <taxon>Buchnereae</taxon>
        <taxon>Striga</taxon>
    </lineage>
</organism>